<dbReference type="Gene3D" id="3.30.70.260">
    <property type="match status" value="1"/>
</dbReference>
<dbReference type="CDD" id="cd05399">
    <property type="entry name" value="NT_Rel-Spo_like"/>
    <property type="match status" value="1"/>
</dbReference>
<dbReference type="SUPFAM" id="SSF55021">
    <property type="entry name" value="ACT-like"/>
    <property type="match status" value="1"/>
</dbReference>
<dbReference type="GO" id="GO:0008893">
    <property type="term" value="F:guanosine-3',5'-bis(diphosphate) 3'-diphosphatase activity"/>
    <property type="evidence" value="ECO:0007669"/>
    <property type="project" value="TreeGrafter"/>
</dbReference>
<feature type="domain" description="ACT" evidence="2">
    <location>
        <begin position="648"/>
        <end position="721"/>
    </location>
</feature>
<dbReference type="Gene3D" id="3.30.460.10">
    <property type="entry name" value="Beta Polymerase, domain 2"/>
    <property type="match status" value="1"/>
</dbReference>
<dbReference type="PROSITE" id="PS51831">
    <property type="entry name" value="HD"/>
    <property type="match status" value="1"/>
</dbReference>
<gene>
    <name evidence="5" type="ORF">SAMN05216339_10312</name>
</gene>
<dbReference type="Pfam" id="PF04607">
    <property type="entry name" value="RelA_SpoT"/>
    <property type="match status" value="1"/>
</dbReference>
<dbReference type="GO" id="GO:0005886">
    <property type="term" value="C:plasma membrane"/>
    <property type="evidence" value="ECO:0007669"/>
    <property type="project" value="TreeGrafter"/>
</dbReference>
<dbReference type="PROSITE" id="PS51671">
    <property type="entry name" value="ACT"/>
    <property type="match status" value="1"/>
</dbReference>
<dbReference type="OrthoDB" id="9805041at2"/>
<dbReference type="Gene3D" id="3.10.20.30">
    <property type="match status" value="1"/>
</dbReference>
<dbReference type="GO" id="GO:0042594">
    <property type="term" value="P:response to starvation"/>
    <property type="evidence" value="ECO:0007669"/>
    <property type="project" value="TreeGrafter"/>
</dbReference>
<dbReference type="NCBIfam" id="TIGR00691">
    <property type="entry name" value="spoT_relA"/>
    <property type="match status" value="1"/>
</dbReference>
<dbReference type="AlphaFoldDB" id="A0A1I7GJR7"/>
<dbReference type="GO" id="GO:0008728">
    <property type="term" value="F:GTP diphosphokinase activity"/>
    <property type="evidence" value="ECO:0007669"/>
    <property type="project" value="TreeGrafter"/>
</dbReference>
<evidence type="ECO:0000313" key="5">
    <source>
        <dbReference type="EMBL" id="SFU48693.1"/>
    </source>
</evidence>
<dbReference type="SUPFAM" id="SSF109604">
    <property type="entry name" value="HD-domain/PDEase-like"/>
    <property type="match status" value="1"/>
</dbReference>
<reference evidence="5 6" key="1">
    <citation type="submission" date="2016-10" db="EMBL/GenBank/DDBJ databases">
        <authorList>
            <person name="de Groot N.N."/>
        </authorList>
    </citation>
    <scope>NUCLEOTIDE SEQUENCE [LARGE SCALE GENOMIC DNA]</scope>
    <source>
        <strain evidence="5 6">Nm24</strain>
    </source>
</reference>
<evidence type="ECO:0000259" key="2">
    <source>
        <dbReference type="PROSITE" id="PS51671"/>
    </source>
</evidence>
<dbReference type="InterPro" id="IPR012675">
    <property type="entry name" value="Beta-grasp_dom_sf"/>
</dbReference>
<comment type="similarity">
    <text evidence="1">Belongs to the relA/spoT family.</text>
</comment>
<dbReference type="PROSITE" id="PS51880">
    <property type="entry name" value="TGS"/>
    <property type="match status" value="1"/>
</dbReference>
<feature type="domain" description="HD" evidence="3">
    <location>
        <begin position="60"/>
        <end position="159"/>
    </location>
</feature>
<dbReference type="Proteomes" id="UP000183926">
    <property type="component" value="Unassembled WGS sequence"/>
</dbReference>
<protein>
    <submittedName>
        <fullName evidence="5">(P)ppGpp synthetase I, SpoT/RelA</fullName>
    </submittedName>
</protein>
<dbReference type="FunFam" id="3.10.20.30:FF:000002">
    <property type="entry name" value="GTP pyrophosphokinase (RelA/SpoT)"/>
    <property type="match status" value="1"/>
</dbReference>
<sequence>MSEPILHDLNDSAVVASKAELLFDEVSQYLKPEDMLLLKNAYFFSQKAHSGQFRKSGEPYISHPVAVARILGELHLDTITLAAALLHDVVEDTGILKEEISKRFGSSVAELVDGVSKLDRIRFQTQADMQVENFRKMLLAMAQDIRVILIKLADRLHNMRTLEVMPQEKQHRIARETLEIYAPIAHRLGLENIYQELQELGFCFSYPTRYKVLLKAIKAARGNRREVVGKILEATKQRLREAALNAMVTGREKHLYSIYKKMVEKHLRFSDVLDIYGFRVVVKDVSSCYVALGALHSLYKPIPGKFKDYIAIPKPNGYQSLHSTLLGPYGLPIEIQIRTHEMHHIAEAGVASHWLYKNKGSDTAMDDLYMKANQWMKGLLETLNDSSDSLEFLEHLKIDLFPGEIYVFTPQGKILTLPRGATIVDFAYAVHTDIGNCCVAARINGEITPLRTRLRSGDRVEIITAPAAKPNPVWLSYVATGRARSSIRYFLRTIQYNESVRLGERLLNQALHSFGTNSETIEPSQWEKLARESGVKSREALLADIALGKQLAAVIAKRLATPSGESVSNIDGNNSITILGTEGMAVKFARCCYPIPGDGIVGLIKKDQGLVIHTQDCSAVIRIKDHKNIDNQLDVVWGINIDRTFPINIFMTVVNKSGVLARVTAEIAKADSNIDDITLENDKDYTTMRFILQARDRQHLAQIFRRLKHIGEIVKMGRIRNQ</sequence>
<dbReference type="CDD" id="cd04876">
    <property type="entry name" value="ACT_RelA-SpoT"/>
    <property type="match status" value="1"/>
</dbReference>
<dbReference type="Pfam" id="PF02824">
    <property type="entry name" value="TGS"/>
    <property type="match status" value="1"/>
</dbReference>
<dbReference type="InterPro" id="IPR006674">
    <property type="entry name" value="HD_domain"/>
</dbReference>
<evidence type="ECO:0000313" key="6">
    <source>
        <dbReference type="Proteomes" id="UP000183926"/>
    </source>
</evidence>
<dbReference type="EMBL" id="FPBL01000003">
    <property type="protein sequence ID" value="SFU48693.1"/>
    <property type="molecule type" value="Genomic_DNA"/>
</dbReference>
<dbReference type="InterPro" id="IPR012676">
    <property type="entry name" value="TGS-like"/>
</dbReference>
<organism evidence="5 6">
    <name type="scientific">Nitrosomonas eutropha</name>
    <dbReference type="NCBI Taxonomy" id="916"/>
    <lineage>
        <taxon>Bacteria</taxon>
        <taxon>Pseudomonadati</taxon>
        <taxon>Pseudomonadota</taxon>
        <taxon>Betaproteobacteria</taxon>
        <taxon>Nitrosomonadales</taxon>
        <taxon>Nitrosomonadaceae</taxon>
        <taxon>Nitrosomonas</taxon>
    </lineage>
</organism>
<comment type="function">
    <text evidence="1">In eubacteria ppGpp (guanosine 3'-diphosphate 5'-diphosphate) is a mediator of the stringent response that coordinates a variety of cellular activities in response to changes in nutritional abundance.</text>
</comment>
<evidence type="ECO:0000256" key="1">
    <source>
        <dbReference type="RuleBase" id="RU003847"/>
    </source>
</evidence>
<dbReference type="InterPro" id="IPR045865">
    <property type="entry name" value="ACT-like_dom_sf"/>
</dbReference>
<dbReference type="InterPro" id="IPR002912">
    <property type="entry name" value="ACT_dom"/>
</dbReference>
<dbReference type="CDD" id="cd01668">
    <property type="entry name" value="TGS_RSH"/>
    <property type="match status" value="1"/>
</dbReference>
<evidence type="ECO:0000259" key="4">
    <source>
        <dbReference type="PROSITE" id="PS51880"/>
    </source>
</evidence>
<dbReference type="InterPro" id="IPR033655">
    <property type="entry name" value="TGS_RelA/SpoT"/>
</dbReference>
<dbReference type="Pfam" id="PF13291">
    <property type="entry name" value="ACT_4"/>
    <property type="match status" value="1"/>
</dbReference>
<dbReference type="InterPro" id="IPR003607">
    <property type="entry name" value="HD/PDEase_dom"/>
</dbReference>
<dbReference type="InterPro" id="IPR004095">
    <property type="entry name" value="TGS"/>
</dbReference>
<dbReference type="FunFam" id="3.30.460.10:FF:000001">
    <property type="entry name" value="GTP pyrophosphokinase RelA"/>
    <property type="match status" value="1"/>
</dbReference>
<dbReference type="FunFam" id="1.10.3210.10:FF:000001">
    <property type="entry name" value="GTP pyrophosphokinase RelA"/>
    <property type="match status" value="1"/>
</dbReference>
<name>A0A1I7GJR7_9PROT</name>
<accession>A0A1I7GJR7</accession>
<dbReference type="Gene3D" id="1.10.3210.10">
    <property type="entry name" value="Hypothetical protein af1432"/>
    <property type="match status" value="1"/>
</dbReference>
<dbReference type="GO" id="GO:0015949">
    <property type="term" value="P:nucleobase-containing small molecule interconversion"/>
    <property type="evidence" value="ECO:0007669"/>
    <property type="project" value="UniProtKB-ARBA"/>
</dbReference>
<feature type="domain" description="TGS" evidence="4">
    <location>
        <begin position="403"/>
        <end position="464"/>
    </location>
</feature>
<dbReference type="Pfam" id="PF13328">
    <property type="entry name" value="HD_4"/>
    <property type="match status" value="1"/>
</dbReference>
<dbReference type="InterPro" id="IPR004811">
    <property type="entry name" value="RelA/Spo_fam"/>
</dbReference>
<evidence type="ECO:0000259" key="3">
    <source>
        <dbReference type="PROSITE" id="PS51831"/>
    </source>
</evidence>
<dbReference type="GO" id="GO:0015969">
    <property type="term" value="P:guanosine tetraphosphate metabolic process"/>
    <property type="evidence" value="ECO:0007669"/>
    <property type="project" value="InterPro"/>
</dbReference>
<dbReference type="InterPro" id="IPR007685">
    <property type="entry name" value="RelA_SpoT"/>
</dbReference>
<dbReference type="SMART" id="SM00471">
    <property type="entry name" value="HDc"/>
    <property type="match status" value="1"/>
</dbReference>
<dbReference type="PANTHER" id="PTHR21262:SF36">
    <property type="entry name" value="BIFUNCTIONAL (P)PPGPP SYNTHASE_HYDROLASE SPOT"/>
    <property type="match status" value="1"/>
</dbReference>
<dbReference type="SMART" id="SM00954">
    <property type="entry name" value="RelA_SpoT"/>
    <property type="match status" value="1"/>
</dbReference>
<dbReference type="SUPFAM" id="SSF81271">
    <property type="entry name" value="TGS-like"/>
    <property type="match status" value="1"/>
</dbReference>
<proteinExistence type="inferred from homology"/>
<dbReference type="SUPFAM" id="SSF81301">
    <property type="entry name" value="Nucleotidyltransferase"/>
    <property type="match status" value="1"/>
</dbReference>
<dbReference type="InterPro" id="IPR043519">
    <property type="entry name" value="NT_sf"/>
</dbReference>
<dbReference type="CDD" id="cd00077">
    <property type="entry name" value="HDc"/>
    <property type="match status" value="1"/>
</dbReference>
<dbReference type="RefSeq" id="WP_074927497.1">
    <property type="nucleotide sequence ID" value="NZ_FPBL01000003.1"/>
</dbReference>
<dbReference type="PANTHER" id="PTHR21262">
    <property type="entry name" value="GUANOSINE-3',5'-BIS DIPHOSPHATE 3'-PYROPHOSPHOHYDROLASE"/>
    <property type="match status" value="1"/>
</dbReference>